<reference evidence="1 2" key="1">
    <citation type="submission" date="2016-04" db="EMBL/GenBank/DDBJ databases">
        <title>Genome analyses suggest a sexual origin of heterokaryosis in a supposedly ancient asexual fungus.</title>
        <authorList>
            <person name="Ropars J."/>
            <person name="Sedzielewska K."/>
            <person name="Noel J."/>
            <person name="Charron P."/>
            <person name="Farinelli L."/>
            <person name="Marton T."/>
            <person name="Kruger M."/>
            <person name="Pelin A."/>
            <person name="Brachmann A."/>
            <person name="Corradi N."/>
        </authorList>
    </citation>
    <scope>NUCLEOTIDE SEQUENCE [LARGE SCALE GENOMIC DNA]</scope>
    <source>
        <strain evidence="1 2">A5</strain>
    </source>
</reference>
<dbReference type="EMBL" id="LLXJ01014259">
    <property type="protein sequence ID" value="PKB91680.1"/>
    <property type="molecule type" value="Genomic_DNA"/>
</dbReference>
<reference evidence="1 2" key="2">
    <citation type="submission" date="2017-09" db="EMBL/GenBank/DDBJ databases">
        <title>Extensive intraspecific genome diversity in a model arbuscular mycorrhizal fungus.</title>
        <authorList>
            <person name="Chen E.C."/>
            <person name="Morin E."/>
            <person name="Beaudet D."/>
            <person name="Noel J."/>
            <person name="Ndikumana S."/>
            <person name="Charron P."/>
            <person name="St-Onge C."/>
            <person name="Giorgi J."/>
            <person name="Grigoriev I.V."/>
            <person name="Roux C."/>
            <person name="Martin F.M."/>
            <person name="Corradi N."/>
        </authorList>
    </citation>
    <scope>NUCLEOTIDE SEQUENCE [LARGE SCALE GENOMIC DNA]</scope>
    <source>
        <strain evidence="1 2">A5</strain>
    </source>
</reference>
<proteinExistence type="predicted"/>
<gene>
    <name evidence="1" type="ORF">RhiirA5_448032</name>
</gene>
<comment type="caution">
    <text evidence="1">The sequence shown here is derived from an EMBL/GenBank/DDBJ whole genome shotgun (WGS) entry which is preliminary data.</text>
</comment>
<accession>A0A2N0NAT3</accession>
<dbReference type="AlphaFoldDB" id="A0A2N0NAT3"/>
<name>A0A2N0NAT3_9GLOM</name>
<dbReference type="Proteomes" id="UP000232722">
    <property type="component" value="Unassembled WGS sequence"/>
</dbReference>
<evidence type="ECO:0000313" key="1">
    <source>
        <dbReference type="EMBL" id="PKB91680.1"/>
    </source>
</evidence>
<protein>
    <submittedName>
        <fullName evidence="1">Uncharacterized protein</fullName>
    </submittedName>
</protein>
<sequence>MSIVFSWAVRERLADALPELSGDNEQFPGGIVGSGGGGGSISGLITEGALGVVIERVAMILIFGDYKQTVL</sequence>
<evidence type="ECO:0000313" key="2">
    <source>
        <dbReference type="Proteomes" id="UP000232722"/>
    </source>
</evidence>
<organism evidence="1 2">
    <name type="scientific">Rhizophagus irregularis</name>
    <dbReference type="NCBI Taxonomy" id="588596"/>
    <lineage>
        <taxon>Eukaryota</taxon>
        <taxon>Fungi</taxon>
        <taxon>Fungi incertae sedis</taxon>
        <taxon>Mucoromycota</taxon>
        <taxon>Glomeromycotina</taxon>
        <taxon>Glomeromycetes</taxon>
        <taxon>Glomerales</taxon>
        <taxon>Glomeraceae</taxon>
        <taxon>Rhizophagus</taxon>
    </lineage>
</organism>